<dbReference type="EMBL" id="BK015564">
    <property type="protein sequence ID" value="DAE13297.1"/>
    <property type="molecule type" value="Genomic_DNA"/>
</dbReference>
<proteinExistence type="predicted"/>
<accession>A0A8S5Q384</accession>
<protein>
    <submittedName>
        <fullName evidence="1">Uncharacterized protein</fullName>
    </submittedName>
</protein>
<evidence type="ECO:0000313" key="1">
    <source>
        <dbReference type="EMBL" id="DAE13297.1"/>
    </source>
</evidence>
<name>A0A8S5Q384_9CAUD</name>
<reference evidence="1" key="1">
    <citation type="journal article" date="2021" name="Proc. Natl. Acad. Sci. U.S.A.">
        <title>A Catalog of Tens of Thousands of Viruses from Human Metagenomes Reveals Hidden Associations with Chronic Diseases.</title>
        <authorList>
            <person name="Tisza M.J."/>
            <person name="Buck C.B."/>
        </authorList>
    </citation>
    <scope>NUCLEOTIDE SEQUENCE</scope>
    <source>
        <strain evidence="1">CtLqe90</strain>
    </source>
</reference>
<organism evidence="1">
    <name type="scientific">Siphoviridae sp. ctLqe90</name>
    <dbReference type="NCBI Taxonomy" id="2825456"/>
    <lineage>
        <taxon>Viruses</taxon>
        <taxon>Duplodnaviria</taxon>
        <taxon>Heunggongvirae</taxon>
        <taxon>Uroviricota</taxon>
        <taxon>Caudoviricetes</taxon>
    </lineage>
</organism>
<sequence>MKNQFIIEFTYYEKGKIRTTYAGYILSLPSPFRSFDQAKRFKTINDAREWLTDILKNIEQNPDFAFPKRKIASVQFLCIQVFTAEDITERYISNSERFLEKNYQLR</sequence>